<keyword evidence="1" id="KW-1133">Transmembrane helix</keyword>
<keyword evidence="1" id="KW-0472">Membrane</keyword>
<dbReference type="RefSeq" id="YP_009130540.1">
    <property type="nucleotide sequence ID" value="NC_026796.1"/>
</dbReference>
<dbReference type="AlphaFoldDB" id="A0A0D6E256"/>
<protein>
    <submittedName>
        <fullName evidence="2">RT/G2 intron protein</fullName>
    </submittedName>
</protein>
<keyword evidence="1" id="KW-0812">Transmembrane</keyword>
<feature type="transmembrane region" description="Helical" evidence="1">
    <location>
        <begin position="113"/>
        <end position="131"/>
    </location>
</feature>
<dbReference type="EMBL" id="LN810505">
    <property type="protein sequence ID" value="CEO91070.1"/>
    <property type="molecule type" value="Genomic_DNA"/>
</dbReference>
<reference evidence="2" key="1">
    <citation type="journal article" date="2015" name="BMC Genomics">
        <title>The chloroplast genomes of Bryopsis plumosa and Tydemania expeditionis (Bryopsidales, Chlorophyta): compact genomes and genes of bacterial origin.</title>
        <authorList>
            <person name="Leliaert F."/>
            <person name="Lopez-Bautista J.M."/>
        </authorList>
    </citation>
    <scope>NUCLEOTIDE SEQUENCE</scope>
    <source>
        <strain evidence="2">FL1151</strain>
    </source>
</reference>
<keyword evidence="2" id="KW-0150">Chloroplast</keyword>
<proteinExistence type="predicted"/>
<geneLocation type="chloroplast" evidence="2"/>
<sequence>MKRPWTLAIHKLSILKIQLINNKHISPRICRNYQRLIRRSSFIQILIIHEILQKEVRENNFILKNLLKPKYYQFLFHLVSVRLWTIILFPLIIKENSLTSKTKLEISQILFSSLKLSFIKYVFICKFYHLLQKNNKYWIISHIFVEKKFFFYWLNTNIHSWPDQILKRLFQISIILNFINGYKSDYQLNFSTFFEYNTILILLIKNEFDIKKFIQLTHMKGLSIKLFKYYSIEQGINFLGWFFQKTSDDLTISITKTNLYKREIKKYLKIHNNLPIDKIIYGLKRKINYWQRLSMGGTTKNNLKTHEYLFWQLWLWIKKRHKNKNSKWLYNKYWKKSTLSQWVLCCNNEILVFVNSVPTLLTNNILTLLTLCFNK</sequence>
<feature type="transmembrane region" description="Helical" evidence="1">
    <location>
        <begin position="74"/>
        <end position="93"/>
    </location>
</feature>
<dbReference type="GeneID" id="24020535"/>
<evidence type="ECO:0000256" key="1">
    <source>
        <dbReference type="SAM" id="Phobius"/>
    </source>
</evidence>
<keyword evidence="2" id="KW-0934">Plastid</keyword>
<gene>
    <name evidence="2" type="primary">orf3</name>
</gene>
<name>A0A0D6E256_TYDEX</name>
<organism evidence="2">
    <name type="scientific">Tydemania expeditionis</name>
    <name type="common">Green alga</name>
    <dbReference type="NCBI Taxonomy" id="325645"/>
    <lineage>
        <taxon>Eukaryota</taxon>
        <taxon>Viridiplantae</taxon>
        <taxon>Chlorophyta</taxon>
        <taxon>core chlorophytes</taxon>
        <taxon>Ulvophyceae</taxon>
        <taxon>TCBD clade</taxon>
        <taxon>Bryopsidales</taxon>
        <taxon>Halimedineae</taxon>
        <taxon>Halimedaceae</taxon>
        <taxon>Udoteae</taxon>
        <taxon>Tydemania</taxon>
    </lineage>
</organism>
<accession>A0A0D6E256</accession>
<evidence type="ECO:0000313" key="2">
    <source>
        <dbReference type="EMBL" id="CEO91070.1"/>
    </source>
</evidence>